<dbReference type="STRING" id="1223545.GS4_41_00720"/>
<proteinExistence type="predicted"/>
<name>M0QS48_9ACTN</name>
<gene>
    <name evidence="1" type="ORF">GS4_41_00720</name>
</gene>
<dbReference type="RefSeq" id="WP_007625188.1">
    <property type="nucleotide sequence ID" value="NZ_BANX01000041.1"/>
</dbReference>
<protein>
    <submittedName>
        <fullName evidence="1">Uncharacterized protein</fullName>
    </submittedName>
</protein>
<dbReference type="EMBL" id="BANX01000041">
    <property type="protein sequence ID" value="GAC70822.1"/>
    <property type="molecule type" value="Genomic_DNA"/>
</dbReference>
<dbReference type="AlphaFoldDB" id="M0QS48"/>
<accession>M0QS48</accession>
<evidence type="ECO:0000313" key="2">
    <source>
        <dbReference type="Proteomes" id="UP000011666"/>
    </source>
</evidence>
<evidence type="ECO:0000313" key="1">
    <source>
        <dbReference type="EMBL" id="GAC70822.1"/>
    </source>
</evidence>
<sequence>MTAADEQPQMSEDFPRVTVDDVKLIRNAERHHLAYLLEQDGNTLVSYLSDPKDAVALIAYLLRLEANRSVQ</sequence>
<dbReference type="Proteomes" id="UP000011666">
    <property type="component" value="Unassembled WGS sequence"/>
</dbReference>
<comment type="caution">
    <text evidence="1">The sequence shown here is derived from an EMBL/GenBank/DDBJ whole genome shotgun (WGS) entry which is preliminary data.</text>
</comment>
<organism evidence="1 2">
    <name type="scientific">Gordonia soli NBRC 108243</name>
    <dbReference type="NCBI Taxonomy" id="1223545"/>
    <lineage>
        <taxon>Bacteria</taxon>
        <taxon>Bacillati</taxon>
        <taxon>Actinomycetota</taxon>
        <taxon>Actinomycetes</taxon>
        <taxon>Mycobacteriales</taxon>
        <taxon>Gordoniaceae</taxon>
        <taxon>Gordonia</taxon>
    </lineage>
</organism>
<reference evidence="1 2" key="1">
    <citation type="submission" date="2013-01" db="EMBL/GenBank/DDBJ databases">
        <title>Whole genome shotgun sequence of Gordonia soli NBRC 108243.</title>
        <authorList>
            <person name="Isaki-Nakamura S."/>
            <person name="Hosoyama A."/>
            <person name="Tsuchikane K."/>
            <person name="Ando Y."/>
            <person name="Baba S."/>
            <person name="Ohji S."/>
            <person name="Hamada M."/>
            <person name="Tamura T."/>
            <person name="Yamazoe A."/>
            <person name="Yamazaki S."/>
            <person name="Fujita N."/>
        </authorList>
    </citation>
    <scope>NUCLEOTIDE SEQUENCE [LARGE SCALE GENOMIC DNA]</scope>
    <source>
        <strain evidence="1 2">NBRC 108243</strain>
    </source>
</reference>
<keyword evidence="2" id="KW-1185">Reference proteome</keyword>